<proteinExistence type="predicted"/>
<evidence type="ECO:0000313" key="3">
    <source>
        <dbReference type="Proteomes" id="UP000331127"/>
    </source>
</evidence>
<gene>
    <name evidence="2" type="ORF">Amac_061430</name>
</gene>
<dbReference type="InterPro" id="IPR004360">
    <property type="entry name" value="Glyas_Fos-R_dOase_dom"/>
</dbReference>
<evidence type="ECO:0000259" key="1">
    <source>
        <dbReference type="PROSITE" id="PS51819"/>
    </source>
</evidence>
<dbReference type="InterPro" id="IPR029068">
    <property type="entry name" value="Glyas_Bleomycin-R_OHBP_Dase"/>
</dbReference>
<dbReference type="Gene3D" id="3.10.180.10">
    <property type="entry name" value="2,3-Dihydroxybiphenyl 1,2-Dioxygenase, domain 1"/>
    <property type="match status" value="1"/>
</dbReference>
<dbReference type="OrthoDB" id="9812656at2"/>
<name>A0A5M3WVW5_9ACTN</name>
<feature type="domain" description="VOC" evidence="1">
    <location>
        <begin position="16"/>
        <end position="134"/>
    </location>
</feature>
<dbReference type="InterPro" id="IPR037523">
    <property type="entry name" value="VOC_core"/>
</dbReference>
<keyword evidence="2" id="KW-0223">Dioxygenase</keyword>
<protein>
    <submittedName>
        <fullName evidence="2">Dioxygenase</fullName>
    </submittedName>
</protein>
<organism evidence="2 3">
    <name type="scientific">Acrocarpospora macrocephala</name>
    <dbReference type="NCBI Taxonomy" id="150177"/>
    <lineage>
        <taxon>Bacteria</taxon>
        <taxon>Bacillati</taxon>
        <taxon>Actinomycetota</taxon>
        <taxon>Actinomycetes</taxon>
        <taxon>Streptosporangiales</taxon>
        <taxon>Streptosporangiaceae</taxon>
        <taxon>Acrocarpospora</taxon>
    </lineage>
</organism>
<dbReference type="AlphaFoldDB" id="A0A5M3WVW5"/>
<dbReference type="PROSITE" id="PS51819">
    <property type="entry name" value="VOC"/>
    <property type="match status" value="1"/>
</dbReference>
<accession>A0A5M3WVW5</accession>
<dbReference type="EMBL" id="BLAE01000036">
    <property type="protein sequence ID" value="GES12546.1"/>
    <property type="molecule type" value="Genomic_DNA"/>
</dbReference>
<dbReference type="Proteomes" id="UP000331127">
    <property type="component" value="Unassembled WGS sequence"/>
</dbReference>
<dbReference type="GO" id="GO:0051213">
    <property type="term" value="F:dioxygenase activity"/>
    <property type="evidence" value="ECO:0007669"/>
    <property type="project" value="UniProtKB-KW"/>
</dbReference>
<reference evidence="2 3" key="1">
    <citation type="submission" date="2019-10" db="EMBL/GenBank/DDBJ databases">
        <title>Whole genome shotgun sequence of Acrocarpospora macrocephala NBRC 16266.</title>
        <authorList>
            <person name="Ichikawa N."/>
            <person name="Kimura A."/>
            <person name="Kitahashi Y."/>
            <person name="Komaki H."/>
            <person name="Oguchi A."/>
        </authorList>
    </citation>
    <scope>NUCLEOTIDE SEQUENCE [LARGE SCALE GENOMIC DNA]</scope>
    <source>
        <strain evidence="2 3">NBRC 16266</strain>
    </source>
</reference>
<dbReference type="Pfam" id="PF00903">
    <property type="entry name" value="Glyoxalase"/>
    <property type="match status" value="1"/>
</dbReference>
<dbReference type="RefSeq" id="WP_155357848.1">
    <property type="nucleotide sequence ID" value="NZ_BAAAHL010000021.1"/>
</dbReference>
<keyword evidence="3" id="KW-1185">Reference proteome</keyword>
<keyword evidence="2" id="KW-0560">Oxidoreductase</keyword>
<dbReference type="SUPFAM" id="SSF54593">
    <property type="entry name" value="Glyoxalase/Bleomycin resistance protein/Dihydroxybiphenyl dioxygenase"/>
    <property type="match status" value="1"/>
</dbReference>
<evidence type="ECO:0000313" key="2">
    <source>
        <dbReference type="EMBL" id="GES12546.1"/>
    </source>
</evidence>
<sequence length="151" mass="16439">MTSVSQAARPLVSVRGLDHIVLHVADPLRSLDWYTAKLGLRPLRVAEFRAGKAPFPSVEVAPGVIIDLDPRGKRTGENLAHFCIEVDTIDLKELAGSGAFGKVAGPFRRWGARGEADLVYITDPDGNVIELRHYGPSQVNDYGPNQAVRPE</sequence>
<comment type="caution">
    <text evidence="2">The sequence shown here is derived from an EMBL/GenBank/DDBJ whole genome shotgun (WGS) entry which is preliminary data.</text>
</comment>